<accession>A0A0Z8UDZ5</accession>
<gene>
    <name evidence="2" type="ORF">ERS132416_00207</name>
    <name evidence="3" type="ORF">ERS132531_00251</name>
</gene>
<keyword evidence="1" id="KW-0732">Signal</keyword>
<sequence length="127" mass="13685">MKVLRKLIVVLSACAVLFTSFASSYVPVVYAGGAITDYVSSREVPIEKGGIVPLDRGVCGDFANVPRLHNRYCNRPTPPGRNLTARERNCVIAFLGGAFGILTWSNPITWKQVVSTFGPALLTCVLG</sequence>
<dbReference type="Proteomes" id="UP000073494">
    <property type="component" value="Unassembled WGS sequence"/>
</dbReference>
<dbReference type="AlphaFoldDB" id="A0A0Z8UDZ5"/>
<feature type="chain" id="PRO_5014243447" evidence="1">
    <location>
        <begin position="23"/>
        <end position="127"/>
    </location>
</feature>
<dbReference type="EMBL" id="FIHD01000002">
    <property type="protein sequence ID" value="CYU65996.1"/>
    <property type="molecule type" value="Genomic_DNA"/>
</dbReference>
<evidence type="ECO:0000313" key="3">
    <source>
        <dbReference type="EMBL" id="CYX36011.1"/>
    </source>
</evidence>
<evidence type="ECO:0000256" key="1">
    <source>
        <dbReference type="SAM" id="SignalP"/>
    </source>
</evidence>
<proteinExistence type="predicted"/>
<dbReference type="EMBL" id="FILX01000002">
    <property type="protein sequence ID" value="CYX36011.1"/>
    <property type="molecule type" value="Genomic_DNA"/>
</dbReference>
<name>A0A0Z8UDZ5_STRSU</name>
<organism evidence="3 5">
    <name type="scientific">Streptococcus suis</name>
    <dbReference type="NCBI Taxonomy" id="1307"/>
    <lineage>
        <taxon>Bacteria</taxon>
        <taxon>Bacillati</taxon>
        <taxon>Bacillota</taxon>
        <taxon>Bacilli</taxon>
        <taxon>Lactobacillales</taxon>
        <taxon>Streptococcaceae</taxon>
        <taxon>Streptococcus</taxon>
    </lineage>
</organism>
<reference evidence="4 5" key="1">
    <citation type="submission" date="2016-02" db="EMBL/GenBank/DDBJ databases">
        <authorList>
            <consortium name="Pathogen Informatics"/>
        </authorList>
    </citation>
    <scope>NUCLEOTIDE SEQUENCE [LARGE SCALE GENOMIC DNA]</scope>
    <source>
        <strain evidence="2 4">LSS54</strain>
        <strain evidence="3 5">SS993</strain>
    </source>
</reference>
<feature type="signal peptide" evidence="1">
    <location>
        <begin position="1"/>
        <end position="22"/>
    </location>
</feature>
<evidence type="ECO:0000313" key="5">
    <source>
        <dbReference type="Proteomes" id="UP000074903"/>
    </source>
</evidence>
<protein>
    <submittedName>
        <fullName evidence="3">Uncharacterized protein</fullName>
    </submittedName>
</protein>
<dbReference type="Proteomes" id="UP000074903">
    <property type="component" value="Unassembled WGS sequence"/>
</dbReference>
<evidence type="ECO:0000313" key="2">
    <source>
        <dbReference type="EMBL" id="CYU65996.1"/>
    </source>
</evidence>
<dbReference type="RefSeq" id="WP_024377344.1">
    <property type="nucleotide sequence ID" value="NZ_CEFG01000039.1"/>
</dbReference>
<evidence type="ECO:0000313" key="4">
    <source>
        <dbReference type="Proteomes" id="UP000073494"/>
    </source>
</evidence>